<accession>A0A830EUU5</accession>
<dbReference type="Pfam" id="PF02517">
    <property type="entry name" value="Rce1-like"/>
    <property type="match status" value="1"/>
</dbReference>
<evidence type="ECO:0000256" key="1">
    <source>
        <dbReference type="SAM" id="Phobius"/>
    </source>
</evidence>
<feature type="transmembrane region" description="Helical" evidence="1">
    <location>
        <begin position="94"/>
        <end position="117"/>
    </location>
</feature>
<feature type="transmembrane region" description="Helical" evidence="1">
    <location>
        <begin position="194"/>
        <end position="215"/>
    </location>
</feature>
<protein>
    <submittedName>
        <fullName evidence="3">CPBP family intramembrane metalloprotease</fullName>
    </submittedName>
</protein>
<keyword evidence="3" id="KW-0378">Hydrolase</keyword>
<feature type="transmembrane region" description="Helical" evidence="1">
    <location>
        <begin position="52"/>
        <end position="73"/>
    </location>
</feature>
<evidence type="ECO:0000313" key="3">
    <source>
        <dbReference type="EMBL" id="GGL32005.1"/>
    </source>
</evidence>
<keyword evidence="1" id="KW-0472">Membrane</keyword>
<evidence type="ECO:0000313" key="4">
    <source>
        <dbReference type="Proteomes" id="UP000628840"/>
    </source>
</evidence>
<dbReference type="EMBL" id="BMPF01000002">
    <property type="protein sequence ID" value="GGL32005.1"/>
    <property type="molecule type" value="Genomic_DNA"/>
</dbReference>
<keyword evidence="4" id="KW-1185">Reference proteome</keyword>
<reference evidence="3 4" key="1">
    <citation type="journal article" date="2019" name="Int. J. Syst. Evol. Microbiol.">
        <title>The Global Catalogue of Microorganisms (GCM) 10K type strain sequencing project: providing services to taxonomists for standard genome sequencing and annotation.</title>
        <authorList>
            <consortium name="The Broad Institute Genomics Platform"/>
            <consortium name="The Broad Institute Genome Sequencing Center for Infectious Disease"/>
            <person name="Wu L."/>
            <person name="Ma J."/>
        </authorList>
    </citation>
    <scope>NUCLEOTIDE SEQUENCE [LARGE SCALE GENOMIC DNA]</scope>
    <source>
        <strain evidence="3 4">JCM 19585</strain>
    </source>
</reference>
<feature type="transmembrane region" description="Helical" evidence="1">
    <location>
        <begin position="9"/>
        <end position="32"/>
    </location>
</feature>
<feature type="transmembrane region" description="Helical" evidence="1">
    <location>
        <begin position="137"/>
        <end position="157"/>
    </location>
</feature>
<sequence length="257" mass="27074">MSDSTFDEWVLRVTTLLLALGVGAGGLAFGFALTLGVGLGLRFAGVTLTPSISIVLSVVLLQGVAFGSVAYAYARYRDDTARFLTFRWPSLRELGLAFGGWVGALAALIVIGVLLQATNAPTASNQIANYGLEHPEVLLLLIPLSFLLVGPGEELLFRGVVQGTLRERFGPVPAVLLASLIFASVHFTSLSGAVAGRVVTIAALFVISLFLGALYEYTENLTVPALVHGAYNATQFLILYVSIAYGDQLQNAAALLG</sequence>
<dbReference type="GO" id="GO:0008237">
    <property type="term" value="F:metallopeptidase activity"/>
    <property type="evidence" value="ECO:0007669"/>
    <property type="project" value="UniProtKB-KW"/>
</dbReference>
<feature type="transmembrane region" description="Helical" evidence="1">
    <location>
        <begin position="169"/>
        <end position="188"/>
    </location>
</feature>
<dbReference type="OrthoDB" id="275779at2157"/>
<keyword evidence="1" id="KW-1133">Transmembrane helix</keyword>
<feature type="domain" description="CAAX prenyl protease 2/Lysostaphin resistance protein A-like" evidence="2">
    <location>
        <begin position="138"/>
        <end position="233"/>
    </location>
</feature>
<proteinExistence type="predicted"/>
<dbReference type="InterPro" id="IPR052710">
    <property type="entry name" value="CAAX_protease"/>
</dbReference>
<keyword evidence="1" id="KW-0812">Transmembrane</keyword>
<dbReference type="PANTHER" id="PTHR36435:SF1">
    <property type="entry name" value="CAAX AMINO TERMINAL PROTEASE FAMILY PROTEIN"/>
    <property type="match status" value="1"/>
</dbReference>
<dbReference type="AlphaFoldDB" id="A0A830EUU5"/>
<gene>
    <name evidence="3" type="ORF">GCM10009037_14540</name>
</gene>
<comment type="caution">
    <text evidence="3">The sequence shown here is derived from an EMBL/GenBank/DDBJ whole genome shotgun (WGS) entry which is preliminary data.</text>
</comment>
<organism evidence="3 4">
    <name type="scientific">Halarchaeum grantii</name>
    <dbReference type="NCBI Taxonomy" id="1193105"/>
    <lineage>
        <taxon>Archaea</taxon>
        <taxon>Methanobacteriati</taxon>
        <taxon>Methanobacteriota</taxon>
        <taxon>Stenosarchaea group</taxon>
        <taxon>Halobacteria</taxon>
        <taxon>Halobacteriales</taxon>
        <taxon>Halobacteriaceae</taxon>
    </lineage>
</organism>
<dbReference type="RefSeq" id="WP_188881714.1">
    <property type="nucleotide sequence ID" value="NZ_BMPF01000002.1"/>
</dbReference>
<keyword evidence="3" id="KW-0645">Protease</keyword>
<dbReference type="GO" id="GO:0080120">
    <property type="term" value="P:CAAX-box protein maturation"/>
    <property type="evidence" value="ECO:0007669"/>
    <property type="project" value="UniProtKB-ARBA"/>
</dbReference>
<dbReference type="InterPro" id="IPR003675">
    <property type="entry name" value="Rce1/LyrA-like_dom"/>
</dbReference>
<name>A0A830EUU5_9EURY</name>
<keyword evidence="3" id="KW-0482">Metalloprotease</keyword>
<dbReference type="Proteomes" id="UP000628840">
    <property type="component" value="Unassembled WGS sequence"/>
</dbReference>
<dbReference type="PANTHER" id="PTHR36435">
    <property type="entry name" value="SLR1288 PROTEIN"/>
    <property type="match status" value="1"/>
</dbReference>
<dbReference type="GO" id="GO:0004175">
    <property type="term" value="F:endopeptidase activity"/>
    <property type="evidence" value="ECO:0007669"/>
    <property type="project" value="UniProtKB-ARBA"/>
</dbReference>
<evidence type="ECO:0000259" key="2">
    <source>
        <dbReference type="Pfam" id="PF02517"/>
    </source>
</evidence>
<dbReference type="GO" id="GO:0006508">
    <property type="term" value="P:proteolysis"/>
    <property type="evidence" value="ECO:0007669"/>
    <property type="project" value="UniProtKB-KW"/>
</dbReference>